<dbReference type="AlphaFoldDB" id="A0A0J7L5R2"/>
<evidence type="ECO:0000313" key="2">
    <source>
        <dbReference type="EMBL" id="KMQ64420.1"/>
    </source>
</evidence>
<dbReference type="STRING" id="558151.ACM46_09075"/>
<evidence type="ECO:0000313" key="3">
    <source>
        <dbReference type="Proteomes" id="UP000036261"/>
    </source>
</evidence>
<accession>A0A0J7L5R2</accession>
<protein>
    <submittedName>
        <fullName evidence="2">Uncharacterized protein</fullName>
    </submittedName>
</protein>
<comment type="caution">
    <text evidence="2">The sequence shown here is derived from an EMBL/GenBank/DDBJ whole genome shotgun (WGS) entry which is preliminary data.</text>
</comment>
<reference evidence="2 3" key="1">
    <citation type="journal article" date="2013" name="Int. J. Syst. Evol. Microbiol.">
        <title>Chryseobacterium angstadtii sp. nov., isolated from a newt tank.</title>
        <authorList>
            <person name="Kirk K.E."/>
            <person name="Hoffman J.A."/>
            <person name="Smith K.A."/>
            <person name="Strahan B.L."/>
            <person name="Failor K.C."/>
            <person name="Krebs J.E."/>
            <person name="Gale A.N."/>
            <person name="Do T.D."/>
            <person name="Sontag T.C."/>
            <person name="Batties A.M."/>
            <person name="Mistiszyn K."/>
            <person name="Newman J.D."/>
        </authorList>
    </citation>
    <scope>NUCLEOTIDE SEQUENCE [LARGE SCALE GENOMIC DNA]</scope>
    <source>
        <strain evidence="2 3">KM</strain>
    </source>
</reference>
<organism evidence="2 3">
    <name type="scientific">Chryseobacterium angstadtii</name>
    <dbReference type="NCBI Taxonomy" id="558151"/>
    <lineage>
        <taxon>Bacteria</taxon>
        <taxon>Pseudomonadati</taxon>
        <taxon>Bacteroidota</taxon>
        <taxon>Flavobacteriia</taxon>
        <taxon>Flavobacteriales</taxon>
        <taxon>Weeksellaceae</taxon>
        <taxon>Chryseobacterium group</taxon>
        <taxon>Chryseobacterium</taxon>
    </lineage>
</organism>
<dbReference type="EMBL" id="LFND01000003">
    <property type="protein sequence ID" value="KMQ64420.1"/>
    <property type="molecule type" value="Genomic_DNA"/>
</dbReference>
<dbReference type="OrthoDB" id="1273382at2"/>
<keyword evidence="3" id="KW-1185">Reference proteome</keyword>
<dbReference type="GeneID" id="56898603"/>
<dbReference type="PATRIC" id="fig|558151.6.peg.1903"/>
<proteinExistence type="predicted"/>
<feature type="compositionally biased region" description="Basic residues" evidence="1">
    <location>
        <begin position="160"/>
        <end position="173"/>
    </location>
</feature>
<name>A0A0J7L5R2_9FLAO</name>
<sequence>MTISENDYLLTMDYLKRTLDKGDKYLAYGDWITLCTLEDLKSLPTFRTNYDATEYCFENTTDRDFVVQLSVEWLYKAMLEGIKDPTILVRKGNLIDVEMTAFYYADKVENELTKIEKKEISNEKNNPKEKTVEHVGHFEKENPVTQQKDKQDKSLSDQKKNRKPERKRGRFRL</sequence>
<dbReference type="RefSeq" id="WP_048506334.1">
    <property type="nucleotide sequence ID" value="NZ_LFND01000003.1"/>
</dbReference>
<gene>
    <name evidence="2" type="ORF">ACM46_09075</name>
</gene>
<dbReference type="Proteomes" id="UP000036261">
    <property type="component" value="Unassembled WGS sequence"/>
</dbReference>
<feature type="compositionally biased region" description="Basic and acidic residues" evidence="1">
    <location>
        <begin position="119"/>
        <end position="159"/>
    </location>
</feature>
<evidence type="ECO:0000256" key="1">
    <source>
        <dbReference type="SAM" id="MobiDB-lite"/>
    </source>
</evidence>
<feature type="region of interest" description="Disordered" evidence="1">
    <location>
        <begin position="119"/>
        <end position="173"/>
    </location>
</feature>